<reference evidence="2 3" key="1">
    <citation type="submission" date="2019-03" db="EMBL/GenBank/DDBJ databases">
        <title>Genomic Encyclopedia of Type Strains, Phase IV (KMG-IV): sequencing the most valuable type-strain genomes for metagenomic binning, comparative biology and taxonomic classification.</title>
        <authorList>
            <person name="Goeker M."/>
        </authorList>
    </citation>
    <scope>NUCLEOTIDE SEQUENCE [LARGE SCALE GENOMIC DNA]</scope>
    <source>
        <strain evidence="2 3">DSM 18792</strain>
    </source>
</reference>
<evidence type="ECO:0000313" key="2">
    <source>
        <dbReference type="EMBL" id="TCL69138.1"/>
    </source>
</evidence>
<evidence type="ECO:0008006" key="4">
    <source>
        <dbReference type="Google" id="ProtNLM"/>
    </source>
</evidence>
<sequence>MKNAINNTKKGFLMVTMCATLLGFANEASFSTIKDDAKKTALTLTDVKVGNQLSIKDANGILLYTEQIQKSGNYIKGFDFTSLPDGEYVFELDKDVEIKTIPFTVSKTSISINRAKETTSFKPQLRQKDNLLFVTKLSPNLEAVKISVYANNDSDYQLVHAESIKDVQNVQRVFKLEKGNYKIVISSDNKEFTEFINN</sequence>
<proteinExistence type="predicted"/>
<dbReference type="EMBL" id="SLUP01000001">
    <property type="protein sequence ID" value="TCL69138.1"/>
    <property type="molecule type" value="Genomic_DNA"/>
</dbReference>
<dbReference type="AlphaFoldDB" id="A0A4R1RRR3"/>
<feature type="signal peptide" evidence="1">
    <location>
        <begin position="1"/>
        <end position="25"/>
    </location>
</feature>
<organism evidence="2 3">
    <name type="scientific">Mariniflexile fucanivorans</name>
    <dbReference type="NCBI Taxonomy" id="264023"/>
    <lineage>
        <taxon>Bacteria</taxon>
        <taxon>Pseudomonadati</taxon>
        <taxon>Bacteroidota</taxon>
        <taxon>Flavobacteriia</taxon>
        <taxon>Flavobacteriales</taxon>
        <taxon>Flavobacteriaceae</taxon>
        <taxon>Mariniflexile</taxon>
    </lineage>
</organism>
<dbReference type="RefSeq" id="WP_132214648.1">
    <property type="nucleotide sequence ID" value="NZ_OX156936.1"/>
</dbReference>
<protein>
    <recommendedName>
        <fullName evidence="4">Secreted protein (Por secretion system target)</fullName>
    </recommendedName>
</protein>
<gene>
    <name evidence="2" type="ORF">EV196_101572</name>
</gene>
<evidence type="ECO:0000313" key="3">
    <source>
        <dbReference type="Proteomes" id="UP000295455"/>
    </source>
</evidence>
<name>A0A4R1RRR3_9FLAO</name>
<comment type="caution">
    <text evidence="2">The sequence shown here is derived from an EMBL/GenBank/DDBJ whole genome shotgun (WGS) entry which is preliminary data.</text>
</comment>
<dbReference type="Proteomes" id="UP000295455">
    <property type="component" value="Unassembled WGS sequence"/>
</dbReference>
<feature type="chain" id="PRO_5020480151" description="Secreted protein (Por secretion system target)" evidence="1">
    <location>
        <begin position="26"/>
        <end position="198"/>
    </location>
</feature>
<dbReference type="OrthoDB" id="1122048at2"/>
<keyword evidence="3" id="KW-1185">Reference proteome</keyword>
<evidence type="ECO:0000256" key="1">
    <source>
        <dbReference type="SAM" id="SignalP"/>
    </source>
</evidence>
<keyword evidence="1" id="KW-0732">Signal</keyword>
<accession>A0A4R1RRR3</accession>